<keyword evidence="4" id="KW-1185">Reference proteome</keyword>
<dbReference type="Gene3D" id="1.10.287.950">
    <property type="entry name" value="Methyl-accepting chemotaxis protein"/>
    <property type="match status" value="1"/>
</dbReference>
<dbReference type="InterPro" id="IPR004089">
    <property type="entry name" value="MCPsignal_dom"/>
</dbReference>
<evidence type="ECO:0000313" key="3">
    <source>
        <dbReference type="EMBL" id="SFG95409.1"/>
    </source>
</evidence>
<evidence type="ECO:0000256" key="1">
    <source>
        <dbReference type="PROSITE-ProRule" id="PRU00284"/>
    </source>
</evidence>
<evidence type="ECO:0000313" key="4">
    <source>
        <dbReference type="Proteomes" id="UP000198752"/>
    </source>
</evidence>
<accession>A0A1I2W428</accession>
<dbReference type="GO" id="GO:0007165">
    <property type="term" value="P:signal transduction"/>
    <property type="evidence" value="ECO:0007669"/>
    <property type="project" value="UniProtKB-KW"/>
</dbReference>
<feature type="domain" description="Methyl-accepting transducer" evidence="2">
    <location>
        <begin position="35"/>
        <end position="274"/>
    </location>
</feature>
<dbReference type="AlphaFoldDB" id="A0A1I2W428"/>
<evidence type="ECO:0000259" key="2">
    <source>
        <dbReference type="PROSITE" id="PS50111"/>
    </source>
</evidence>
<dbReference type="PROSITE" id="PS50111">
    <property type="entry name" value="CHEMOTAXIS_TRANSDUC_2"/>
    <property type="match status" value="1"/>
</dbReference>
<dbReference type="SUPFAM" id="SSF58104">
    <property type="entry name" value="Methyl-accepting chemotaxis protein (MCP) signaling domain"/>
    <property type="match status" value="1"/>
</dbReference>
<dbReference type="GO" id="GO:0016020">
    <property type="term" value="C:membrane"/>
    <property type="evidence" value="ECO:0007669"/>
    <property type="project" value="InterPro"/>
</dbReference>
<name>A0A1I2W428_9BACL</name>
<sequence length="296" mass="33617">MQLLATIYNKFVIDLLHLKSRSAEQAVTSENLITLAKRKKAILDEIVPLMEKISKSTDGITHQLEHMCQNAELIYKQVNIITENVPNSVNHCDYRVATDMFGKRLLGQVTWQIKMIMSSLREIDKALDESNDQINVIRGMNHLIRDSSKKILALTLSVSFKAGGSDQEAGSFAVFSDEIRNFSERIVHSTKQIEITLSEAQTKTNFLIESMNKGFWEVNKGLKLVEQANDSFNNINSSVCLANKDINNTIRLLWSIKSDNGKLVESLDQMDQLRNVINYNIECVWAVTEKRPLVIE</sequence>
<dbReference type="RefSeq" id="WP_093674698.1">
    <property type="nucleotide sequence ID" value="NZ_FOOY01000034.1"/>
</dbReference>
<dbReference type="STRING" id="269670.SAMN02982927_03355"/>
<gene>
    <name evidence="3" type="ORF">SAMN02982927_03355</name>
</gene>
<reference evidence="4" key="1">
    <citation type="submission" date="2016-10" db="EMBL/GenBank/DDBJ databases">
        <authorList>
            <person name="Varghese N."/>
            <person name="Submissions S."/>
        </authorList>
    </citation>
    <scope>NUCLEOTIDE SEQUENCE [LARGE SCALE GENOMIC DNA]</scope>
    <source>
        <strain evidence="4">ATCC 700379</strain>
    </source>
</reference>
<keyword evidence="1" id="KW-0807">Transducer</keyword>
<dbReference type="EMBL" id="FOOY01000034">
    <property type="protein sequence ID" value="SFG95409.1"/>
    <property type="molecule type" value="Genomic_DNA"/>
</dbReference>
<protein>
    <submittedName>
        <fullName evidence="3">Methyl-accepting chemotaxis protein (MCP) signalling domain-containing protein</fullName>
    </submittedName>
</protein>
<dbReference type="Proteomes" id="UP000198752">
    <property type="component" value="Unassembled WGS sequence"/>
</dbReference>
<organism evidence="3 4">
    <name type="scientific">Sporolactobacillus nakayamae</name>
    <dbReference type="NCBI Taxonomy" id="269670"/>
    <lineage>
        <taxon>Bacteria</taxon>
        <taxon>Bacillati</taxon>
        <taxon>Bacillota</taxon>
        <taxon>Bacilli</taxon>
        <taxon>Bacillales</taxon>
        <taxon>Sporolactobacillaceae</taxon>
        <taxon>Sporolactobacillus</taxon>
    </lineage>
</organism>
<dbReference type="Pfam" id="PF00015">
    <property type="entry name" value="MCPsignal"/>
    <property type="match status" value="1"/>
</dbReference>
<proteinExistence type="predicted"/>